<comment type="caution">
    <text evidence="1">The sequence shown here is derived from an EMBL/GenBank/DDBJ whole genome shotgun (WGS) entry which is preliminary data.</text>
</comment>
<evidence type="ECO:0000313" key="1">
    <source>
        <dbReference type="EMBL" id="KKM14363.1"/>
    </source>
</evidence>
<dbReference type="AlphaFoldDB" id="A0A0F9JWR9"/>
<dbReference type="EMBL" id="LAZR01015162">
    <property type="protein sequence ID" value="KKM14363.1"/>
    <property type="molecule type" value="Genomic_DNA"/>
</dbReference>
<name>A0A0F9JWR9_9ZZZZ</name>
<reference evidence="1" key="1">
    <citation type="journal article" date="2015" name="Nature">
        <title>Complex archaea that bridge the gap between prokaryotes and eukaryotes.</title>
        <authorList>
            <person name="Spang A."/>
            <person name="Saw J.H."/>
            <person name="Jorgensen S.L."/>
            <person name="Zaremba-Niedzwiedzka K."/>
            <person name="Martijn J."/>
            <person name="Lind A.E."/>
            <person name="van Eijk R."/>
            <person name="Schleper C."/>
            <person name="Guy L."/>
            <person name="Ettema T.J."/>
        </authorList>
    </citation>
    <scope>NUCLEOTIDE SEQUENCE</scope>
</reference>
<gene>
    <name evidence="1" type="ORF">LCGC14_1706880</name>
</gene>
<protein>
    <submittedName>
        <fullName evidence="1">Uncharacterized protein</fullName>
    </submittedName>
</protein>
<organism evidence="1">
    <name type="scientific">marine sediment metagenome</name>
    <dbReference type="NCBI Taxonomy" id="412755"/>
    <lineage>
        <taxon>unclassified sequences</taxon>
        <taxon>metagenomes</taxon>
        <taxon>ecological metagenomes</taxon>
    </lineage>
</organism>
<proteinExistence type="predicted"/>
<sequence length="64" mass="6856">MPTVDHNEVYDREGKVITDTVVAVSNAEVARRKATGRLDTVPDSSLTGALGTIVADILRVLGYK</sequence>
<accession>A0A0F9JWR9</accession>